<dbReference type="EMBL" id="CP069023">
    <property type="protein sequence ID" value="QRC90541.1"/>
    <property type="molecule type" value="Genomic_DNA"/>
</dbReference>
<dbReference type="GO" id="GO:0004497">
    <property type="term" value="F:monooxygenase activity"/>
    <property type="evidence" value="ECO:0007669"/>
    <property type="project" value="InterPro"/>
</dbReference>
<dbReference type="InterPro" id="IPR036396">
    <property type="entry name" value="Cyt_P450_sf"/>
</dbReference>
<evidence type="ECO:0000256" key="1">
    <source>
        <dbReference type="SAM" id="Phobius"/>
    </source>
</evidence>
<dbReference type="SUPFAM" id="SSF48264">
    <property type="entry name" value="Cytochrome P450"/>
    <property type="match status" value="1"/>
</dbReference>
<dbReference type="Proteomes" id="UP000663193">
    <property type="component" value="Chromosome 1"/>
</dbReference>
<sequence length="265" mass="29632">MKAPLALLHFQYRVLEELEALRLIAMIGHYMSVGDAISTGVFTSYALLMFLSYLFGLCIYRVYFHPLAKYPGPLTYKLSGWPLLWQAYTGDRHIWHLKDHEKYGLIVRIAPNTLSFNTASALSTIYGSRAANVKKGEWYKTFDIAAGTYSSFTETDRDFHAVKRRWVSPSFSTESLNANERGVIDIIESFCDTIQPSTGGWGAKWNASEMSIYLGFDIMGALVLGCEFKTVQEENNRDLANSTLPADFVSASGISSPSAPTNEPF</sequence>
<keyword evidence="3" id="KW-1185">Reference proteome</keyword>
<feature type="transmembrane region" description="Helical" evidence="1">
    <location>
        <begin position="44"/>
        <end position="64"/>
    </location>
</feature>
<dbReference type="AlphaFoldDB" id="A0A7U2HVU5"/>
<protein>
    <recommendedName>
        <fullName evidence="4">Cytochrome P450</fullName>
    </recommendedName>
</protein>
<gene>
    <name evidence="2" type="ORF">JI435_425660</name>
</gene>
<dbReference type="Gene3D" id="1.10.630.10">
    <property type="entry name" value="Cytochrome P450"/>
    <property type="match status" value="1"/>
</dbReference>
<dbReference type="InterPro" id="IPR050121">
    <property type="entry name" value="Cytochrome_P450_monoxygenase"/>
</dbReference>
<dbReference type="PANTHER" id="PTHR24305">
    <property type="entry name" value="CYTOCHROME P450"/>
    <property type="match status" value="1"/>
</dbReference>
<evidence type="ECO:0008006" key="4">
    <source>
        <dbReference type="Google" id="ProtNLM"/>
    </source>
</evidence>
<dbReference type="PANTHER" id="PTHR24305:SF147">
    <property type="entry name" value="P450, PUTATIVE (EUROFUNG)-RELATED"/>
    <property type="match status" value="1"/>
</dbReference>
<keyword evidence="1" id="KW-0472">Membrane</keyword>
<organism evidence="2 3">
    <name type="scientific">Phaeosphaeria nodorum (strain SN15 / ATCC MYA-4574 / FGSC 10173)</name>
    <name type="common">Glume blotch fungus</name>
    <name type="synonym">Parastagonospora nodorum</name>
    <dbReference type="NCBI Taxonomy" id="321614"/>
    <lineage>
        <taxon>Eukaryota</taxon>
        <taxon>Fungi</taxon>
        <taxon>Dikarya</taxon>
        <taxon>Ascomycota</taxon>
        <taxon>Pezizomycotina</taxon>
        <taxon>Dothideomycetes</taxon>
        <taxon>Pleosporomycetidae</taxon>
        <taxon>Pleosporales</taxon>
        <taxon>Pleosporineae</taxon>
        <taxon>Phaeosphaeriaceae</taxon>
        <taxon>Parastagonospora</taxon>
    </lineage>
</organism>
<keyword evidence="1" id="KW-1133">Transmembrane helix</keyword>
<dbReference type="GO" id="GO:0005506">
    <property type="term" value="F:iron ion binding"/>
    <property type="evidence" value="ECO:0007669"/>
    <property type="project" value="InterPro"/>
</dbReference>
<evidence type="ECO:0000313" key="2">
    <source>
        <dbReference type="EMBL" id="QRC90541.1"/>
    </source>
</evidence>
<dbReference type="VEuPathDB" id="FungiDB:JI435_425660"/>
<dbReference type="GO" id="GO:0020037">
    <property type="term" value="F:heme binding"/>
    <property type="evidence" value="ECO:0007669"/>
    <property type="project" value="InterPro"/>
</dbReference>
<dbReference type="GO" id="GO:0016705">
    <property type="term" value="F:oxidoreductase activity, acting on paired donors, with incorporation or reduction of molecular oxygen"/>
    <property type="evidence" value="ECO:0007669"/>
    <property type="project" value="InterPro"/>
</dbReference>
<accession>A0A7U2HVU5</accession>
<reference evidence="3" key="1">
    <citation type="journal article" date="2021" name="BMC Genomics">
        <title>Chromosome-level genome assembly and manually-curated proteome of model necrotroph Parastagonospora nodorum Sn15 reveals a genome-wide trove of candidate effector homologs, and redundancy of virulence-related functions within an accessory chromosome.</title>
        <authorList>
            <person name="Bertazzoni S."/>
            <person name="Jones D.A.B."/>
            <person name="Phan H.T."/>
            <person name="Tan K.-C."/>
            <person name="Hane J.K."/>
        </authorList>
    </citation>
    <scope>NUCLEOTIDE SEQUENCE [LARGE SCALE GENOMIC DNA]</scope>
    <source>
        <strain evidence="3">SN15 / ATCC MYA-4574 / FGSC 10173)</strain>
    </source>
</reference>
<keyword evidence="1" id="KW-0812">Transmembrane</keyword>
<proteinExistence type="predicted"/>
<name>A0A7U2HVU5_PHANO</name>
<dbReference type="OrthoDB" id="1470350at2759"/>
<evidence type="ECO:0000313" key="3">
    <source>
        <dbReference type="Proteomes" id="UP000663193"/>
    </source>
</evidence>